<dbReference type="HOGENOM" id="CLU_1211589_0_0_1"/>
<dbReference type="EnsemblPlants" id="PGSC0003DMT400088961">
    <property type="protein sequence ID" value="PGSC0003DMT400088961"/>
    <property type="gene ID" value="PGSC0003DMG400038532"/>
</dbReference>
<dbReference type="AlphaFoldDB" id="M1DH48"/>
<evidence type="ECO:0000313" key="3">
    <source>
        <dbReference type="Proteomes" id="UP000011115"/>
    </source>
</evidence>
<accession>M1DH48</accession>
<name>M1DH48_SOLTU</name>
<feature type="region of interest" description="Disordered" evidence="1">
    <location>
        <begin position="208"/>
        <end position="232"/>
    </location>
</feature>
<evidence type="ECO:0008006" key="4">
    <source>
        <dbReference type="Google" id="ProtNLM"/>
    </source>
</evidence>
<feature type="region of interest" description="Disordered" evidence="1">
    <location>
        <begin position="101"/>
        <end position="130"/>
    </location>
</feature>
<evidence type="ECO:0000313" key="2">
    <source>
        <dbReference type="EnsemblPlants" id="PGSC0003DMT400088961"/>
    </source>
</evidence>
<feature type="compositionally biased region" description="Acidic residues" evidence="1">
    <location>
        <begin position="213"/>
        <end position="223"/>
    </location>
</feature>
<reference evidence="2" key="2">
    <citation type="submission" date="2015-06" db="UniProtKB">
        <authorList>
            <consortium name="EnsemblPlants"/>
        </authorList>
    </citation>
    <scope>IDENTIFICATION</scope>
    <source>
        <strain evidence="2">DM1-3 516 R44</strain>
    </source>
</reference>
<dbReference type="InParanoid" id="M1DH48"/>
<protein>
    <recommendedName>
        <fullName evidence="4">Integrase core domain containing protein</fullName>
    </recommendedName>
</protein>
<keyword evidence="3" id="KW-1185">Reference proteome</keyword>
<feature type="region of interest" description="Disordered" evidence="1">
    <location>
        <begin position="1"/>
        <end position="28"/>
    </location>
</feature>
<sequence>MSEAEVNGSQEGHRDSIDDINSAYNPSQPGEMDVIFLSPTNGNARFEVTSMTLYLLQMRGLYGGRDHKDPHEDMRHFIENYHKEEEQRRYYQEWAEQSDYLKREDDHEEDHTQSSESPKSKGSASNPQVNDLSSHILDKVEGSDDLLKGMEADLSSLNSKVNSHAEAIKILKGQLSLLSAQLKPKITREDDDRRLVVVTRSGKVSIGDVTRNDEEDKAMEEEEIPIHQSIAK</sequence>
<feature type="compositionally biased region" description="Basic and acidic residues" evidence="1">
    <location>
        <begin position="101"/>
        <end position="113"/>
    </location>
</feature>
<organism evidence="2 3">
    <name type="scientific">Solanum tuberosum</name>
    <name type="common">Potato</name>
    <dbReference type="NCBI Taxonomy" id="4113"/>
    <lineage>
        <taxon>Eukaryota</taxon>
        <taxon>Viridiplantae</taxon>
        <taxon>Streptophyta</taxon>
        <taxon>Embryophyta</taxon>
        <taxon>Tracheophyta</taxon>
        <taxon>Spermatophyta</taxon>
        <taxon>Magnoliopsida</taxon>
        <taxon>eudicotyledons</taxon>
        <taxon>Gunneridae</taxon>
        <taxon>Pentapetalae</taxon>
        <taxon>asterids</taxon>
        <taxon>lamiids</taxon>
        <taxon>Solanales</taxon>
        <taxon>Solanaceae</taxon>
        <taxon>Solanoideae</taxon>
        <taxon>Solaneae</taxon>
        <taxon>Solanum</taxon>
    </lineage>
</organism>
<dbReference type="Gramene" id="PGSC0003DMT400088961">
    <property type="protein sequence ID" value="PGSC0003DMT400088961"/>
    <property type="gene ID" value="PGSC0003DMG400038532"/>
</dbReference>
<reference evidence="3" key="1">
    <citation type="journal article" date="2011" name="Nature">
        <title>Genome sequence and analysis of the tuber crop potato.</title>
        <authorList>
            <consortium name="The Potato Genome Sequencing Consortium"/>
        </authorList>
    </citation>
    <scope>NUCLEOTIDE SEQUENCE [LARGE SCALE GENOMIC DNA]</scope>
    <source>
        <strain evidence="3">cv. DM1-3 516 R44</strain>
    </source>
</reference>
<dbReference type="Proteomes" id="UP000011115">
    <property type="component" value="Unassembled WGS sequence"/>
</dbReference>
<proteinExistence type="predicted"/>
<dbReference type="PaxDb" id="4113-PGSC0003DMT400088961"/>
<feature type="compositionally biased region" description="Low complexity" evidence="1">
    <location>
        <begin position="114"/>
        <end position="125"/>
    </location>
</feature>
<evidence type="ECO:0000256" key="1">
    <source>
        <dbReference type="SAM" id="MobiDB-lite"/>
    </source>
</evidence>